<keyword evidence="9" id="KW-1185">Reference proteome</keyword>
<protein>
    <recommendedName>
        <fullName evidence="3">BLOC-1-related complex subunit 5</fullName>
    </recommendedName>
</protein>
<evidence type="ECO:0000256" key="4">
    <source>
        <dbReference type="ARBA" id="ARBA00023136"/>
    </source>
</evidence>
<feature type="compositionally biased region" description="Basic and acidic residues" evidence="7">
    <location>
        <begin position="1"/>
        <end position="11"/>
    </location>
</feature>
<dbReference type="GO" id="GO:0072384">
    <property type="term" value="P:organelle transport along microtubule"/>
    <property type="evidence" value="ECO:0007669"/>
    <property type="project" value="TreeGrafter"/>
</dbReference>
<dbReference type="AlphaFoldDB" id="A0A9N9E360"/>
<dbReference type="PANTHER" id="PTHR31634">
    <property type="entry name" value="BLOC-1-RELATED COMPLEX SUBUNIT 5"/>
    <property type="match status" value="1"/>
</dbReference>
<keyword evidence="5" id="KW-0458">Lysosome</keyword>
<dbReference type="EMBL" id="CAJVPV010011144">
    <property type="protein sequence ID" value="CAG8658235.1"/>
    <property type="molecule type" value="Genomic_DNA"/>
</dbReference>
<gene>
    <name evidence="8" type="ORF">AMORRO_LOCUS10286</name>
</gene>
<feature type="region of interest" description="Disordered" evidence="7">
    <location>
        <begin position="425"/>
        <end position="487"/>
    </location>
</feature>
<reference evidence="8" key="1">
    <citation type="submission" date="2021-06" db="EMBL/GenBank/DDBJ databases">
        <authorList>
            <person name="Kallberg Y."/>
            <person name="Tangrot J."/>
            <person name="Rosling A."/>
        </authorList>
    </citation>
    <scope>NUCLEOTIDE SEQUENCE</scope>
    <source>
        <strain evidence="8">CL551</strain>
    </source>
</reference>
<sequence length="487" mass="55137">MAEANFLEKVDIVNTDQNLGDEEEDKPSFQSQEKLPEAPIEILSDIEIAPDNKTRLQSFENVVPDNNETRNQENLDINRDVGTDSTYNNAETILRDIEKGVITVREGNDQETLDSELVKLEKIPKFEPLIKVHPETNFTLGGLWAYNLTSQEYDKEPSFGYESLYNFSSIYQSHMQRCAEEICEDQRIVMETVKSVDEYCARISQTMIATQLQAKNDQEQISVVSGLMKQAEKTRKLTYEIFQTLNNMDMILPEEERLVNRLASNKWTSLCKFRLSMKQNQHYGPLTKRLSRINPSHLKVSLDTVLSEKHQYTDATSNFNVSPDRTTLSSIQSFDNNVSNRLKEIVSNKSHNAEERTSTQWFPLPLGSVPIFKRVVNNTNVENTVSSSEIADNAGLITSTSDTPAPVNKKLQSSVSLLSAMLKKSSVQWESGPSHKNSSKDGKKKSTKSESGSNRDEPLNSNDRVRLVERRNVVKHAEEGASDSDEE</sequence>
<comment type="caution">
    <text evidence="8">The sequence shown here is derived from an EMBL/GenBank/DDBJ whole genome shotgun (WGS) entry which is preliminary data.</text>
</comment>
<dbReference type="CDD" id="cd22789">
    <property type="entry name" value="BORCS5-like"/>
    <property type="match status" value="1"/>
</dbReference>
<evidence type="ECO:0000256" key="2">
    <source>
        <dbReference type="ARBA" id="ARBA00010235"/>
    </source>
</evidence>
<dbReference type="GO" id="GO:0099078">
    <property type="term" value="C:BORC complex"/>
    <property type="evidence" value="ECO:0007669"/>
    <property type="project" value="TreeGrafter"/>
</dbReference>
<accession>A0A9N9E360</accession>
<proteinExistence type="inferred from homology"/>
<keyword evidence="6" id="KW-0449">Lipoprotein</keyword>
<keyword evidence="4" id="KW-0472">Membrane</keyword>
<dbReference type="Pfam" id="PF10158">
    <property type="entry name" value="LOH1CR12"/>
    <property type="match status" value="1"/>
</dbReference>
<dbReference type="InterPro" id="IPR018780">
    <property type="entry name" value="TBORCS5"/>
</dbReference>
<name>A0A9N9E360_9GLOM</name>
<feature type="compositionally biased region" description="Basic and acidic residues" evidence="7">
    <location>
        <begin position="453"/>
        <end position="479"/>
    </location>
</feature>
<dbReference type="OrthoDB" id="10035640at2759"/>
<evidence type="ECO:0000313" key="9">
    <source>
        <dbReference type="Proteomes" id="UP000789342"/>
    </source>
</evidence>
<feature type="region of interest" description="Disordered" evidence="7">
    <location>
        <begin position="1"/>
        <end position="37"/>
    </location>
</feature>
<comment type="similarity">
    <text evidence="2">Belongs to the BORCS5 family.</text>
</comment>
<evidence type="ECO:0000256" key="3">
    <source>
        <dbReference type="ARBA" id="ARBA00022300"/>
    </source>
</evidence>
<evidence type="ECO:0000256" key="6">
    <source>
        <dbReference type="ARBA" id="ARBA00023288"/>
    </source>
</evidence>
<dbReference type="PANTHER" id="PTHR31634:SF2">
    <property type="entry name" value="BLOC-1-RELATED COMPLEX SUBUNIT 5"/>
    <property type="match status" value="1"/>
</dbReference>
<evidence type="ECO:0000256" key="5">
    <source>
        <dbReference type="ARBA" id="ARBA00023228"/>
    </source>
</evidence>
<evidence type="ECO:0000313" key="8">
    <source>
        <dbReference type="EMBL" id="CAG8658235.1"/>
    </source>
</evidence>
<dbReference type="GO" id="GO:0032418">
    <property type="term" value="P:lysosome localization"/>
    <property type="evidence" value="ECO:0007669"/>
    <property type="project" value="InterPro"/>
</dbReference>
<evidence type="ECO:0000256" key="7">
    <source>
        <dbReference type="SAM" id="MobiDB-lite"/>
    </source>
</evidence>
<dbReference type="Proteomes" id="UP000789342">
    <property type="component" value="Unassembled WGS sequence"/>
</dbReference>
<organism evidence="8 9">
    <name type="scientific">Acaulospora morrowiae</name>
    <dbReference type="NCBI Taxonomy" id="94023"/>
    <lineage>
        <taxon>Eukaryota</taxon>
        <taxon>Fungi</taxon>
        <taxon>Fungi incertae sedis</taxon>
        <taxon>Mucoromycota</taxon>
        <taxon>Glomeromycotina</taxon>
        <taxon>Glomeromycetes</taxon>
        <taxon>Diversisporales</taxon>
        <taxon>Acaulosporaceae</taxon>
        <taxon>Acaulospora</taxon>
    </lineage>
</organism>
<comment type="subcellular location">
    <subcellularLocation>
        <location evidence="1">Lysosome membrane</location>
        <topology evidence="1">Lipid-anchor</topology>
        <orientation evidence="1">Cytoplasmic side</orientation>
    </subcellularLocation>
</comment>
<feature type="non-terminal residue" evidence="8">
    <location>
        <position position="1"/>
    </location>
</feature>
<evidence type="ECO:0000256" key="1">
    <source>
        <dbReference type="ARBA" id="ARBA00004122"/>
    </source>
</evidence>